<dbReference type="InterPro" id="IPR001453">
    <property type="entry name" value="MoaB/Mog_dom"/>
</dbReference>
<organism evidence="12 13">
    <name type="scientific">Sporomusa silvacetica DSM 10669</name>
    <dbReference type="NCBI Taxonomy" id="1123289"/>
    <lineage>
        <taxon>Bacteria</taxon>
        <taxon>Bacillati</taxon>
        <taxon>Bacillota</taxon>
        <taxon>Negativicutes</taxon>
        <taxon>Selenomonadales</taxon>
        <taxon>Sporomusaceae</taxon>
        <taxon>Sporomusa</taxon>
    </lineage>
</organism>
<gene>
    <name evidence="12" type="ORF">SPSIL_017770</name>
</gene>
<dbReference type="InterPro" id="IPR005110">
    <property type="entry name" value="MoeA_linker/N"/>
</dbReference>
<comment type="catalytic activity">
    <reaction evidence="9">
        <text>adenylyl-molybdopterin + molybdate = Mo-molybdopterin + AMP + H(+)</text>
        <dbReference type="Rhea" id="RHEA:35047"/>
        <dbReference type="ChEBI" id="CHEBI:15378"/>
        <dbReference type="ChEBI" id="CHEBI:36264"/>
        <dbReference type="ChEBI" id="CHEBI:62727"/>
        <dbReference type="ChEBI" id="CHEBI:71302"/>
        <dbReference type="ChEBI" id="CHEBI:456215"/>
        <dbReference type="EC" id="2.10.1.1"/>
    </reaction>
</comment>
<dbReference type="Proteomes" id="UP000216752">
    <property type="component" value="Chromosome"/>
</dbReference>
<proteinExistence type="inferred from homology"/>
<sequence>MYKVKAYLDSLPRDQAEKLWWEKLIAVDYFTNLPVEEVSISDALGRVTAQCVYARQSVPHYNGSAMDGIAVKAQDTFGAGETTPKKLLVLKVGEPFVDAGCYIVDTGDLMPIGTNAVIMVEDVHLSNGYADIIAAAAPWQHVRVIGEDIVANEMVLTEHHVITPSDIAALLAAGLDSVAVVAKPKVAVIPTGSELVATHQELTPGAILDVNSHMLCAAVTTWGGEPKRHEIVYDDYQKIKTAIADSLQACDMVITNAGTSAGTEDFTADILSELGEVLVHGVAIKPGKPVVLAICQGKPVIGLPGYPVSAMLTAELFVRNVLHARQKLPQPKVETVAATISRQIYSHIGVEEYVRVSLGEVQGKFVAAPLARGAGLISSLTKAQGMVVIKETNDGLSAGTVTEVKLFGRQQASKNILSIGSHDLALEILGVFLGRQANLSLSCANVGSMGGIMAIRNNEAHIAGIHLLDEKTGEFNVSYVNRYLKNNESWRLVHLAMRDQGLMVLPGNPKGIQGLGDLVRSDIEYVNRQRGAGTRMLLDYQLQKMNIESSKIVGYDKEVGTHMAVAATIAGGSADTGMGIRAAAKALGLDFIPVGQERYDLILNFSPEDERPALIIKILQSPEFRQQVEALGGYDLTDAGKLMALS</sequence>
<name>A0ABZ3IJI3_9FIRM</name>
<evidence type="ECO:0000256" key="9">
    <source>
        <dbReference type="ARBA" id="ARBA00047317"/>
    </source>
</evidence>
<comment type="similarity">
    <text evidence="4 10">Belongs to the MoeA family.</text>
</comment>
<comment type="cofactor">
    <cofactor evidence="10">
        <name>Mg(2+)</name>
        <dbReference type="ChEBI" id="CHEBI:18420"/>
    </cofactor>
</comment>
<evidence type="ECO:0000256" key="8">
    <source>
        <dbReference type="ARBA" id="ARBA00023150"/>
    </source>
</evidence>
<dbReference type="Pfam" id="PF00994">
    <property type="entry name" value="MoCF_biosynth"/>
    <property type="match status" value="1"/>
</dbReference>
<keyword evidence="10" id="KW-0479">Metal-binding</keyword>
<accession>A0ABZ3IJI3</accession>
<reference evidence="12" key="1">
    <citation type="submission" date="2024-05" db="EMBL/GenBank/DDBJ databases">
        <title>Isolation and characterization of Sporomusa carbonis sp. nov., a carboxydotrophic hydrogenogen in the genus of Sporomusa isolated from a charcoal burning pile.</title>
        <authorList>
            <person name="Boeer T."/>
            <person name="Rosenbaum F."/>
            <person name="Eysell L."/>
            <person name="Mueller V."/>
            <person name="Daniel R."/>
            <person name="Poehlein A."/>
        </authorList>
    </citation>
    <scope>NUCLEOTIDE SEQUENCE [LARGE SCALE GENOMIC DNA]</scope>
    <source>
        <strain evidence="12">DSM 10669</strain>
    </source>
</reference>
<dbReference type="InterPro" id="IPR008284">
    <property type="entry name" value="MoCF_biosynth_CS"/>
</dbReference>
<keyword evidence="13" id="KW-1185">Reference proteome</keyword>
<comment type="pathway">
    <text evidence="3 10">Cofactor biosynthesis; molybdopterin biosynthesis.</text>
</comment>
<dbReference type="SUPFAM" id="SSF53850">
    <property type="entry name" value="Periplasmic binding protein-like II"/>
    <property type="match status" value="1"/>
</dbReference>
<evidence type="ECO:0000256" key="6">
    <source>
        <dbReference type="ARBA" id="ARBA00021108"/>
    </source>
</evidence>
<evidence type="ECO:0000256" key="2">
    <source>
        <dbReference type="ARBA" id="ARBA00003487"/>
    </source>
</evidence>
<protein>
    <recommendedName>
        <fullName evidence="6 10">Molybdopterin molybdenumtransferase</fullName>
        <ecNumber evidence="5 10">2.10.1.1</ecNumber>
    </recommendedName>
</protein>
<evidence type="ECO:0000256" key="5">
    <source>
        <dbReference type="ARBA" id="ARBA00013269"/>
    </source>
</evidence>
<comment type="function">
    <text evidence="2">May be involved in the biosynthesis of molybdopterin.</text>
</comment>
<dbReference type="InterPro" id="IPR024370">
    <property type="entry name" value="PBP_domain"/>
</dbReference>
<dbReference type="Gene3D" id="2.170.190.11">
    <property type="entry name" value="Molybdopterin biosynthesis moea protein, domain 3"/>
    <property type="match status" value="1"/>
</dbReference>
<dbReference type="Gene3D" id="3.90.105.10">
    <property type="entry name" value="Molybdopterin biosynthesis moea protein, domain 2"/>
    <property type="match status" value="1"/>
</dbReference>
<evidence type="ECO:0000313" key="13">
    <source>
        <dbReference type="Proteomes" id="UP000216752"/>
    </source>
</evidence>
<feature type="domain" description="MoaB/Mog" evidence="11">
    <location>
        <begin position="187"/>
        <end position="324"/>
    </location>
</feature>
<dbReference type="NCBIfam" id="NF011068">
    <property type="entry name" value="PRK14498.1"/>
    <property type="match status" value="1"/>
</dbReference>
<keyword evidence="7 10" id="KW-0500">Molybdenum</keyword>
<dbReference type="PANTHER" id="PTHR10192">
    <property type="entry name" value="MOLYBDOPTERIN BIOSYNTHESIS PROTEIN"/>
    <property type="match status" value="1"/>
</dbReference>
<keyword evidence="8 10" id="KW-0501">Molybdenum cofactor biosynthesis</keyword>
<dbReference type="RefSeq" id="WP_094605007.1">
    <property type="nucleotide sequence ID" value="NZ_CP155573.1"/>
</dbReference>
<dbReference type="PANTHER" id="PTHR10192:SF16">
    <property type="entry name" value="MOLYBDOPTERIN MOLYBDENUMTRANSFERASE"/>
    <property type="match status" value="1"/>
</dbReference>
<dbReference type="Pfam" id="PF03454">
    <property type="entry name" value="MoeA_C"/>
    <property type="match status" value="1"/>
</dbReference>
<dbReference type="Gene3D" id="2.40.340.10">
    <property type="entry name" value="MoeA, C-terminal, domain IV"/>
    <property type="match status" value="1"/>
</dbReference>
<dbReference type="NCBIfam" id="TIGR00177">
    <property type="entry name" value="molyb_syn"/>
    <property type="match status" value="1"/>
</dbReference>
<evidence type="ECO:0000256" key="3">
    <source>
        <dbReference type="ARBA" id="ARBA00005046"/>
    </source>
</evidence>
<dbReference type="SUPFAM" id="SSF63867">
    <property type="entry name" value="MoeA C-terminal domain-like"/>
    <property type="match status" value="1"/>
</dbReference>
<dbReference type="SUPFAM" id="SSF53218">
    <property type="entry name" value="Molybdenum cofactor biosynthesis proteins"/>
    <property type="match status" value="1"/>
</dbReference>
<dbReference type="InterPro" id="IPR036135">
    <property type="entry name" value="MoeA_linker/N_sf"/>
</dbReference>
<comment type="function">
    <text evidence="1 10">Catalyzes the insertion of molybdate into adenylated molybdopterin with the concomitant release of AMP.</text>
</comment>
<dbReference type="EC" id="2.10.1.1" evidence="5 10"/>
<dbReference type="InterPro" id="IPR038987">
    <property type="entry name" value="MoeA-like"/>
</dbReference>
<dbReference type="SMART" id="SM00852">
    <property type="entry name" value="MoCF_biosynth"/>
    <property type="match status" value="1"/>
</dbReference>
<evidence type="ECO:0000256" key="4">
    <source>
        <dbReference type="ARBA" id="ARBA00010763"/>
    </source>
</evidence>
<dbReference type="InterPro" id="IPR036688">
    <property type="entry name" value="MoeA_C_domain_IV_sf"/>
</dbReference>
<dbReference type="Pfam" id="PF12727">
    <property type="entry name" value="PBP_like"/>
    <property type="match status" value="1"/>
</dbReference>
<evidence type="ECO:0000313" key="12">
    <source>
        <dbReference type="EMBL" id="XFO65637.1"/>
    </source>
</evidence>
<evidence type="ECO:0000256" key="7">
    <source>
        <dbReference type="ARBA" id="ARBA00022505"/>
    </source>
</evidence>
<evidence type="ECO:0000259" key="11">
    <source>
        <dbReference type="SMART" id="SM00852"/>
    </source>
</evidence>
<dbReference type="Pfam" id="PF03453">
    <property type="entry name" value="MoeA_N"/>
    <property type="match status" value="1"/>
</dbReference>
<dbReference type="InterPro" id="IPR036425">
    <property type="entry name" value="MoaB/Mog-like_dom_sf"/>
</dbReference>
<keyword evidence="10" id="KW-0460">Magnesium</keyword>
<evidence type="ECO:0000256" key="10">
    <source>
        <dbReference type="RuleBase" id="RU365090"/>
    </source>
</evidence>
<keyword evidence="10" id="KW-0808">Transferase</keyword>
<dbReference type="Gene3D" id="3.40.980.10">
    <property type="entry name" value="MoaB/Mog-like domain"/>
    <property type="match status" value="1"/>
</dbReference>
<dbReference type="CDD" id="cd00887">
    <property type="entry name" value="MoeA"/>
    <property type="match status" value="1"/>
</dbReference>
<dbReference type="InterPro" id="IPR005111">
    <property type="entry name" value="MoeA_C_domain_IV"/>
</dbReference>
<dbReference type="PROSITE" id="PS01079">
    <property type="entry name" value="MOCF_BIOSYNTHESIS_2"/>
    <property type="match status" value="1"/>
</dbReference>
<dbReference type="SUPFAM" id="SSF63882">
    <property type="entry name" value="MoeA N-terminal region -like"/>
    <property type="match status" value="1"/>
</dbReference>
<dbReference type="EMBL" id="CP155573">
    <property type="protein sequence ID" value="XFO65637.1"/>
    <property type="molecule type" value="Genomic_DNA"/>
</dbReference>
<evidence type="ECO:0000256" key="1">
    <source>
        <dbReference type="ARBA" id="ARBA00002901"/>
    </source>
</evidence>